<feature type="region of interest" description="Disordered" evidence="1">
    <location>
        <begin position="32"/>
        <end position="64"/>
    </location>
</feature>
<comment type="caution">
    <text evidence="2">The sequence shown here is derived from an EMBL/GenBank/DDBJ whole genome shotgun (WGS) entry which is preliminary data.</text>
</comment>
<protein>
    <submittedName>
        <fullName evidence="2">Uncharacterized protein</fullName>
    </submittedName>
</protein>
<evidence type="ECO:0000313" key="3">
    <source>
        <dbReference type="Proteomes" id="UP001221413"/>
    </source>
</evidence>
<proteinExistence type="predicted"/>
<dbReference type="AlphaFoldDB" id="A0AAD6NM88"/>
<keyword evidence="3" id="KW-1185">Reference proteome</keyword>
<sequence length="64" mass="7513">MSLRQEDECAGKFPFIPSSHYVTYLLLKKGKMKAESKDTKHPSTEHSTKEKKEAEKDRDISRWE</sequence>
<evidence type="ECO:0000313" key="2">
    <source>
        <dbReference type="EMBL" id="KAJ6262013.1"/>
    </source>
</evidence>
<gene>
    <name evidence="2" type="ORF">Dda_2815</name>
</gene>
<evidence type="ECO:0000256" key="1">
    <source>
        <dbReference type="SAM" id="MobiDB-lite"/>
    </source>
</evidence>
<name>A0AAD6NM88_DREDA</name>
<organism evidence="2 3">
    <name type="scientific">Drechslerella dactyloides</name>
    <name type="common">Nematode-trapping fungus</name>
    <name type="synonym">Arthrobotrys dactyloides</name>
    <dbReference type="NCBI Taxonomy" id="74499"/>
    <lineage>
        <taxon>Eukaryota</taxon>
        <taxon>Fungi</taxon>
        <taxon>Dikarya</taxon>
        <taxon>Ascomycota</taxon>
        <taxon>Pezizomycotina</taxon>
        <taxon>Orbiliomycetes</taxon>
        <taxon>Orbiliales</taxon>
        <taxon>Orbiliaceae</taxon>
        <taxon>Drechslerella</taxon>
    </lineage>
</organism>
<accession>A0AAD6NM88</accession>
<dbReference type="EMBL" id="JAQGDS010000003">
    <property type="protein sequence ID" value="KAJ6262013.1"/>
    <property type="molecule type" value="Genomic_DNA"/>
</dbReference>
<dbReference type="Proteomes" id="UP001221413">
    <property type="component" value="Unassembled WGS sequence"/>
</dbReference>
<reference evidence="2" key="1">
    <citation type="submission" date="2023-01" db="EMBL/GenBank/DDBJ databases">
        <title>The chitinases involved in constricting ring structure development in the nematode-trapping fungus Drechslerella dactyloides.</title>
        <authorList>
            <person name="Wang R."/>
            <person name="Zhang L."/>
            <person name="Tang P."/>
            <person name="Li S."/>
            <person name="Liang L."/>
        </authorList>
    </citation>
    <scope>NUCLEOTIDE SEQUENCE</scope>
    <source>
        <strain evidence="2">YMF1.00031</strain>
    </source>
</reference>